<reference evidence="2 3" key="1">
    <citation type="submission" date="2021-11" db="EMBL/GenBank/DDBJ databases">
        <authorList>
            <person name="Lee D.-H."/>
            <person name="Kim S.-B."/>
        </authorList>
    </citation>
    <scope>NUCLEOTIDE SEQUENCE [LARGE SCALE GENOMIC DNA]</scope>
    <source>
        <strain evidence="2 3">KCTC 52223</strain>
    </source>
</reference>
<keyword evidence="3" id="KW-1185">Reference proteome</keyword>
<dbReference type="Pfam" id="PF10074">
    <property type="entry name" value="RovC_DNA-bd"/>
    <property type="match status" value="1"/>
</dbReference>
<dbReference type="InterPro" id="IPR018754">
    <property type="entry name" value="RovC-like_DNA-bd"/>
</dbReference>
<accession>A0ABS8L5B7</accession>
<name>A0ABS8L5B7_9HYPH</name>
<comment type="caution">
    <text evidence="2">The sequence shown here is derived from an EMBL/GenBank/DDBJ whole genome shotgun (WGS) entry which is preliminary data.</text>
</comment>
<dbReference type="RefSeq" id="WP_230554359.1">
    <property type="nucleotide sequence ID" value="NZ_JAJISD010000024.1"/>
</dbReference>
<sequence length="170" mass="18583">MILVPAPDGFSQAYRFEALADLSPLLGPEPRGECHGVVNDSDGPHRLWLQGLGTAMPMAALVPLDETVLLRLAGLLRFKRRLDGHPAGALPRAWRITARLRERLLGMIRALDGHLEGASYREIAQVLHGSDAVARYPWKTSSIRGQTIRLVADAVATMNGGYRKLLRASS</sequence>
<protein>
    <submittedName>
        <fullName evidence="2">DUF2285 domain-containing protein</fullName>
    </submittedName>
</protein>
<feature type="domain" description="T6SS Transcription factor RovC-like DNA binding" evidence="1">
    <location>
        <begin position="61"/>
        <end position="167"/>
    </location>
</feature>
<evidence type="ECO:0000313" key="3">
    <source>
        <dbReference type="Proteomes" id="UP001198862"/>
    </source>
</evidence>
<organism evidence="2 3">
    <name type="scientific">Reyranella aquatilis</name>
    <dbReference type="NCBI Taxonomy" id="2035356"/>
    <lineage>
        <taxon>Bacteria</taxon>
        <taxon>Pseudomonadati</taxon>
        <taxon>Pseudomonadota</taxon>
        <taxon>Alphaproteobacteria</taxon>
        <taxon>Hyphomicrobiales</taxon>
        <taxon>Reyranellaceae</taxon>
        <taxon>Reyranella</taxon>
    </lineage>
</organism>
<evidence type="ECO:0000259" key="1">
    <source>
        <dbReference type="Pfam" id="PF10074"/>
    </source>
</evidence>
<gene>
    <name evidence="2" type="ORF">LJ725_28820</name>
</gene>
<proteinExistence type="predicted"/>
<dbReference type="EMBL" id="JAJISD010000024">
    <property type="protein sequence ID" value="MCC8432991.1"/>
    <property type="molecule type" value="Genomic_DNA"/>
</dbReference>
<dbReference type="Proteomes" id="UP001198862">
    <property type="component" value="Unassembled WGS sequence"/>
</dbReference>
<evidence type="ECO:0000313" key="2">
    <source>
        <dbReference type="EMBL" id="MCC8432991.1"/>
    </source>
</evidence>